<keyword evidence="1" id="KW-0456">Lyase</keyword>
<reference evidence="4 5" key="1">
    <citation type="submission" date="2016-10" db="EMBL/GenBank/DDBJ databases">
        <authorList>
            <person name="de Groot N.N."/>
        </authorList>
    </citation>
    <scope>NUCLEOTIDE SEQUENCE [LARGE SCALE GENOMIC DNA]</scope>
    <source>
        <strain evidence="4 5">DSM 22024</strain>
    </source>
</reference>
<gene>
    <name evidence="4" type="ORF">SAMN04489717_2284</name>
</gene>
<protein>
    <recommendedName>
        <fullName evidence="3">Amidohydrolase-related domain-containing protein</fullName>
    </recommendedName>
</protein>
<dbReference type="Pfam" id="PF04909">
    <property type="entry name" value="Amidohydro_2"/>
    <property type="match status" value="1"/>
</dbReference>
<dbReference type="Proteomes" id="UP000198983">
    <property type="component" value="Chromosome I"/>
</dbReference>
<dbReference type="STRING" id="117157.SAMN04489717_2284"/>
<evidence type="ECO:0000259" key="3">
    <source>
        <dbReference type="Pfam" id="PF04909"/>
    </source>
</evidence>
<proteinExistence type="predicted"/>
<dbReference type="GO" id="GO:0016831">
    <property type="term" value="F:carboxy-lyase activity"/>
    <property type="evidence" value="ECO:0007669"/>
    <property type="project" value="InterPro"/>
</dbReference>
<dbReference type="InterPro" id="IPR032465">
    <property type="entry name" value="ACMSD"/>
</dbReference>
<evidence type="ECO:0000313" key="5">
    <source>
        <dbReference type="Proteomes" id="UP000198983"/>
    </source>
</evidence>
<dbReference type="SUPFAM" id="SSF51556">
    <property type="entry name" value="Metallo-dependent hydrolases"/>
    <property type="match status" value="1"/>
</dbReference>
<dbReference type="Gene3D" id="3.20.20.140">
    <property type="entry name" value="Metal-dependent hydrolases"/>
    <property type="match status" value="1"/>
</dbReference>
<sequence>MVATATRNRGMVVDCDIHNAVWPGALDPYLSARWRRHGELFGSRTHPGSFYPKGSPAAARHDSWPPSGRPPGGDLEFMRRQHLDPEGIEYGVLNCLGPAGTQLNADYASALCRATNEWQIAEWLEKEPRLRAGIAVPYEDAELAVEQIDRYADQPGFVQVLLIARTAEPLGRRKYWPIYEAAERHGLPVGVHFGGGARGVPVTASGWPSYYIEDHTDMAQAFQAHVVSLVCEGVFERYPGLRVVLIEGGFAWLPPLMWRLDKHWRRLRDEVPQLTRKPSEYIREHVWVTTQPIEEPHDPRDIRTVLEHLGGSERVMFSTDYPHWDYDDPDRAFRVRLPEEDRQRIFSRNAKDLYGLG</sequence>
<evidence type="ECO:0000256" key="2">
    <source>
        <dbReference type="SAM" id="MobiDB-lite"/>
    </source>
</evidence>
<dbReference type="PANTHER" id="PTHR21240:SF28">
    <property type="entry name" value="ISO-OROTATE DECARBOXYLASE (EUROFUNG)"/>
    <property type="match status" value="1"/>
</dbReference>
<dbReference type="GO" id="GO:0016787">
    <property type="term" value="F:hydrolase activity"/>
    <property type="evidence" value="ECO:0007669"/>
    <property type="project" value="InterPro"/>
</dbReference>
<dbReference type="InterPro" id="IPR006680">
    <property type="entry name" value="Amidohydro-rel"/>
</dbReference>
<feature type="region of interest" description="Disordered" evidence="2">
    <location>
        <begin position="45"/>
        <end position="73"/>
    </location>
</feature>
<evidence type="ECO:0000256" key="1">
    <source>
        <dbReference type="ARBA" id="ARBA00023239"/>
    </source>
</evidence>
<keyword evidence="5" id="KW-1185">Reference proteome</keyword>
<dbReference type="InterPro" id="IPR032466">
    <property type="entry name" value="Metal_Hydrolase"/>
</dbReference>
<dbReference type="GO" id="GO:0019748">
    <property type="term" value="P:secondary metabolic process"/>
    <property type="evidence" value="ECO:0007669"/>
    <property type="project" value="TreeGrafter"/>
</dbReference>
<dbReference type="PANTHER" id="PTHR21240">
    <property type="entry name" value="2-AMINO-3-CARBOXYLMUCONATE-6-SEMIALDEHYDE DECARBOXYLASE"/>
    <property type="match status" value="1"/>
</dbReference>
<name>A0A1H1R589_9ACTN</name>
<evidence type="ECO:0000313" key="4">
    <source>
        <dbReference type="EMBL" id="SDS30964.1"/>
    </source>
</evidence>
<dbReference type="OrthoDB" id="8673349at2"/>
<dbReference type="AlphaFoldDB" id="A0A1H1R589"/>
<dbReference type="GO" id="GO:0005737">
    <property type="term" value="C:cytoplasm"/>
    <property type="evidence" value="ECO:0007669"/>
    <property type="project" value="TreeGrafter"/>
</dbReference>
<accession>A0A1H1R589</accession>
<organism evidence="4 5">
    <name type="scientific">Actinopolymorpha singaporensis</name>
    <dbReference type="NCBI Taxonomy" id="117157"/>
    <lineage>
        <taxon>Bacteria</taxon>
        <taxon>Bacillati</taxon>
        <taxon>Actinomycetota</taxon>
        <taxon>Actinomycetes</taxon>
        <taxon>Propionibacteriales</taxon>
        <taxon>Actinopolymorphaceae</taxon>
        <taxon>Actinopolymorpha</taxon>
    </lineage>
</organism>
<feature type="domain" description="Amidohydrolase-related" evidence="3">
    <location>
        <begin position="15"/>
        <end position="356"/>
    </location>
</feature>
<dbReference type="EMBL" id="LT629732">
    <property type="protein sequence ID" value="SDS30964.1"/>
    <property type="molecule type" value="Genomic_DNA"/>
</dbReference>